<name>A0A7C4I3U2_CALS0</name>
<dbReference type="PANTHER" id="PTHR39661">
    <property type="entry name" value="UPF0310 PROTEIN MJECL36"/>
    <property type="match status" value="1"/>
</dbReference>
<organism evidence="1">
    <name type="scientific">Caldiarchaeum subterraneum</name>
    <dbReference type="NCBI Taxonomy" id="311458"/>
    <lineage>
        <taxon>Archaea</taxon>
        <taxon>Nitrososphaerota</taxon>
        <taxon>Candidatus Caldarchaeales</taxon>
        <taxon>Candidatus Caldarchaeaceae</taxon>
        <taxon>Candidatus Caldarchaeum</taxon>
    </lineage>
</organism>
<protein>
    <recommendedName>
        <fullName evidence="2">EVE domain-containing protein</fullName>
    </recommendedName>
</protein>
<gene>
    <name evidence="1" type="ORF">ENT82_05830</name>
</gene>
<proteinExistence type="predicted"/>
<dbReference type="AlphaFoldDB" id="A0A7C4I3U2"/>
<dbReference type="EMBL" id="DTAD01000063">
    <property type="protein sequence ID" value="HGN90627.1"/>
    <property type="molecule type" value="Genomic_DNA"/>
</dbReference>
<evidence type="ECO:0008006" key="2">
    <source>
        <dbReference type="Google" id="ProtNLM"/>
    </source>
</evidence>
<dbReference type="PANTHER" id="PTHR39661:SF1">
    <property type="entry name" value="UPF0310 PROTEIN MJECL36"/>
    <property type="match status" value="1"/>
</dbReference>
<dbReference type="InterPro" id="IPR015947">
    <property type="entry name" value="PUA-like_sf"/>
</dbReference>
<sequence>MNNVETWVLTGSAENWERALTASLWGVTEKLKTRWERVARDDLLLFYCKSPVKGVIGYGKVKGKFKQDKPFWAEEIKQNRVIWPYRIEFEVGYVLPRPDWVREAVRAKLGKRTIVGISIVTDQSLVQQIMDEISSRWRTSVKVVEKPVSEHDEVKSLVAELGRLSNYIVDVEYRMPDISERLDVVWRRVAASVPTFVFEVHIGGNLHQALTKLKHAYDIWNSNIYLVVKEDRYDEVMRYLEGAFHEIKPVIRVLKVSQVRKLHEVQSLDYRLKAEAGLR</sequence>
<dbReference type="SUPFAM" id="SSF88697">
    <property type="entry name" value="PUA domain-like"/>
    <property type="match status" value="1"/>
</dbReference>
<accession>A0A7C4I3U2</accession>
<evidence type="ECO:0000313" key="1">
    <source>
        <dbReference type="EMBL" id="HGN90627.1"/>
    </source>
</evidence>
<reference evidence="1" key="1">
    <citation type="journal article" date="2020" name="mSystems">
        <title>Genome- and Community-Level Interaction Insights into Carbon Utilization and Element Cycling Functions of Hydrothermarchaeota in Hydrothermal Sediment.</title>
        <authorList>
            <person name="Zhou Z."/>
            <person name="Liu Y."/>
            <person name="Xu W."/>
            <person name="Pan J."/>
            <person name="Luo Z.H."/>
            <person name="Li M."/>
        </authorList>
    </citation>
    <scope>NUCLEOTIDE SEQUENCE [LARGE SCALE GENOMIC DNA]</scope>
    <source>
        <strain evidence="1">SpSt-613</strain>
    </source>
</reference>
<comment type="caution">
    <text evidence="1">The sequence shown here is derived from an EMBL/GenBank/DDBJ whole genome shotgun (WGS) entry which is preliminary data.</text>
</comment>
<dbReference type="Gene3D" id="3.10.590.10">
    <property type="entry name" value="ph1033 like domains"/>
    <property type="match status" value="1"/>
</dbReference>